<gene>
    <name evidence="2" type="ORF">CLAFUR5_10668</name>
</gene>
<protein>
    <submittedName>
        <fullName evidence="2">Uncharacterized protein</fullName>
    </submittedName>
</protein>
<dbReference type="AlphaFoldDB" id="A0A9Q8PCH5"/>
<evidence type="ECO:0000313" key="3">
    <source>
        <dbReference type="Proteomes" id="UP000756132"/>
    </source>
</evidence>
<dbReference type="GeneID" id="71990546"/>
<feature type="compositionally biased region" description="Basic and acidic residues" evidence="1">
    <location>
        <begin position="203"/>
        <end position="224"/>
    </location>
</feature>
<feature type="region of interest" description="Disordered" evidence="1">
    <location>
        <begin position="190"/>
        <end position="224"/>
    </location>
</feature>
<dbReference type="KEGG" id="ffu:CLAFUR5_10668"/>
<reference evidence="2" key="2">
    <citation type="journal article" date="2022" name="Microb. Genom.">
        <title>A chromosome-scale genome assembly of the tomato pathogen Cladosporium fulvum reveals a compartmentalized genome architecture and the presence of a dispensable chromosome.</title>
        <authorList>
            <person name="Zaccaron A.Z."/>
            <person name="Chen L.H."/>
            <person name="Samaras A."/>
            <person name="Stergiopoulos I."/>
        </authorList>
    </citation>
    <scope>NUCLEOTIDE SEQUENCE</scope>
    <source>
        <strain evidence="2">Race5_Kim</strain>
    </source>
</reference>
<accession>A0A9Q8PCH5</accession>
<evidence type="ECO:0000313" key="2">
    <source>
        <dbReference type="EMBL" id="UJO20024.1"/>
    </source>
</evidence>
<reference evidence="2" key="1">
    <citation type="submission" date="2021-12" db="EMBL/GenBank/DDBJ databases">
        <authorList>
            <person name="Zaccaron A."/>
            <person name="Stergiopoulos I."/>
        </authorList>
    </citation>
    <scope>NUCLEOTIDE SEQUENCE</scope>
    <source>
        <strain evidence="2">Race5_Kim</strain>
    </source>
</reference>
<proteinExistence type="predicted"/>
<dbReference type="RefSeq" id="XP_047764390.1">
    <property type="nucleotide sequence ID" value="XM_047909816.1"/>
</dbReference>
<dbReference type="EMBL" id="CP090169">
    <property type="protein sequence ID" value="UJO20024.1"/>
    <property type="molecule type" value="Genomic_DNA"/>
</dbReference>
<evidence type="ECO:0000256" key="1">
    <source>
        <dbReference type="SAM" id="MobiDB-lite"/>
    </source>
</evidence>
<keyword evidence="3" id="KW-1185">Reference proteome</keyword>
<organism evidence="2 3">
    <name type="scientific">Passalora fulva</name>
    <name type="common">Tomato leaf mold</name>
    <name type="synonym">Cladosporium fulvum</name>
    <dbReference type="NCBI Taxonomy" id="5499"/>
    <lineage>
        <taxon>Eukaryota</taxon>
        <taxon>Fungi</taxon>
        <taxon>Dikarya</taxon>
        <taxon>Ascomycota</taxon>
        <taxon>Pezizomycotina</taxon>
        <taxon>Dothideomycetes</taxon>
        <taxon>Dothideomycetidae</taxon>
        <taxon>Mycosphaerellales</taxon>
        <taxon>Mycosphaerellaceae</taxon>
        <taxon>Fulvia</taxon>
    </lineage>
</organism>
<sequence>MSDDAWAIPGFGAPRAQREEALERLDTVVGEHVTLCLQASAISSWQVVQPKHLSPSINIIEQERMMYQGLKQQRQGEIETSRSRLDLYFAWLWKLEDDVMGYVIRVTDRLHKDIRTHREAYKPVDRDQRARNVRNKLQIPEKQLEGKNNLSCGWAEDKYSKKYTEIHAQISTRLLEMQAEIASADALLKRPKNFPTSSNGWRQNEKKRTSGGRRNDWSKKRLER</sequence>
<dbReference type="Proteomes" id="UP000756132">
    <property type="component" value="Chromosome 7"/>
</dbReference>
<name>A0A9Q8PCH5_PASFU</name>